<dbReference type="SUPFAM" id="SSF56281">
    <property type="entry name" value="Metallo-hydrolase/oxidoreductase"/>
    <property type="match status" value="1"/>
</dbReference>
<dbReference type="Proteomes" id="UP001319200">
    <property type="component" value="Unassembled WGS sequence"/>
</dbReference>
<evidence type="ECO:0000256" key="1">
    <source>
        <dbReference type="SAM" id="SignalP"/>
    </source>
</evidence>
<gene>
    <name evidence="2" type="ORF">KK083_09385</name>
</gene>
<evidence type="ECO:0000313" key="2">
    <source>
        <dbReference type="EMBL" id="MBT1697086.1"/>
    </source>
</evidence>
<dbReference type="EMBL" id="JAHESF010000007">
    <property type="protein sequence ID" value="MBT1697086.1"/>
    <property type="molecule type" value="Genomic_DNA"/>
</dbReference>
<proteinExistence type="predicted"/>
<organism evidence="2 3">
    <name type="scientific">Chryseosolibacter histidini</name>
    <dbReference type="NCBI Taxonomy" id="2782349"/>
    <lineage>
        <taxon>Bacteria</taxon>
        <taxon>Pseudomonadati</taxon>
        <taxon>Bacteroidota</taxon>
        <taxon>Cytophagia</taxon>
        <taxon>Cytophagales</taxon>
        <taxon>Chryseotaleaceae</taxon>
        <taxon>Chryseosolibacter</taxon>
    </lineage>
</organism>
<keyword evidence="1" id="KW-0732">Signal</keyword>
<protein>
    <recommendedName>
        <fullName evidence="4">MBL fold metallo-hydrolase</fullName>
    </recommendedName>
</protein>
<dbReference type="Gene3D" id="3.60.15.10">
    <property type="entry name" value="Ribonuclease Z/Hydroxyacylglutathione hydrolase-like"/>
    <property type="match status" value="1"/>
</dbReference>
<sequence>MKTILTYTILTLAVTTFAQQTTPHHISKVDEGLYFMYYDTTKTKNIVTKSTIVEFRNYIALIEMPISNDGAGTTHLKDHTAEGEQVLQSLKSYFPSKPLKYVLSTHWHPHSISSVIPFISRKITLVTTSQNFERIKEYIDSATLLRYGKYIRFVDTDSMVINDKRNKIITYRIEDSNNPNLPTKDFLYFYLPRYKALHVSCMYYRYDNRFVAGRELIYGRNEDLSRFIVSKPFRPEYLIRTRADQEETNSMIPYPRLKQIMETGVTMTNLRDSFLKMSTAQLNTQTDSVVSAAVVNMVPPGAISAAVDEALKKNDLRKALALAKIQALLNPSSAASWNTFGKIYYFLGERALASMYEAQCKKIDPKYSSGLTVWEKQWQDHQAGLQK</sequence>
<name>A0AAP2GID8_9BACT</name>
<dbReference type="RefSeq" id="WP_254162803.1">
    <property type="nucleotide sequence ID" value="NZ_JAHESF010000007.1"/>
</dbReference>
<evidence type="ECO:0000313" key="3">
    <source>
        <dbReference type="Proteomes" id="UP001319200"/>
    </source>
</evidence>
<feature type="chain" id="PRO_5043048061" description="MBL fold metallo-hydrolase" evidence="1">
    <location>
        <begin position="19"/>
        <end position="387"/>
    </location>
</feature>
<comment type="caution">
    <text evidence="2">The sequence shown here is derived from an EMBL/GenBank/DDBJ whole genome shotgun (WGS) entry which is preliminary data.</text>
</comment>
<accession>A0AAP2GID8</accession>
<keyword evidence="3" id="KW-1185">Reference proteome</keyword>
<dbReference type="AlphaFoldDB" id="A0AAP2GID8"/>
<evidence type="ECO:0008006" key="4">
    <source>
        <dbReference type="Google" id="ProtNLM"/>
    </source>
</evidence>
<dbReference type="InterPro" id="IPR036866">
    <property type="entry name" value="RibonucZ/Hydroxyglut_hydro"/>
</dbReference>
<feature type="signal peptide" evidence="1">
    <location>
        <begin position="1"/>
        <end position="18"/>
    </location>
</feature>
<reference evidence="2 3" key="1">
    <citation type="submission" date="2021-05" db="EMBL/GenBank/DDBJ databases">
        <title>A Polyphasic approach of four new species of the genus Ohtaekwangia: Ohtaekwangia histidinii sp. nov., Ohtaekwangia cretensis sp. nov., Ohtaekwangia indiensis sp. nov., Ohtaekwangia reichenbachii sp. nov. from diverse environment.</title>
        <authorList>
            <person name="Octaviana S."/>
        </authorList>
    </citation>
    <scope>NUCLEOTIDE SEQUENCE [LARGE SCALE GENOMIC DNA]</scope>
    <source>
        <strain evidence="2 3">PWU4</strain>
    </source>
</reference>